<evidence type="ECO:0000259" key="2">
    <source>
        <dbReference type="SMART" id="SM01406"/>
    </source>
</evidence>
<evidence type="ECO:0000313" key="4">
    <source>
        <dbReference type="Proteomes" id="UP000054399"/>
    </source>
</evidence>
<dbReference type="InterPro" id="IPR006880">
    <property type="entry name" value="INO80B_C"/>
</dbReference>
<dbReference type="InterPro" id="IPR029523">
    <property type="entry name" value="INO80B/Ies2"/>
</dbReference>
<feature type="compositionally biased region" description="Polar residues" evidence="1">
    <location>
        <begin position="149"/>
        <end position="159"/>
    </location>
</feature>
<dbReference type="RefSeq" id="XP_066611612.1">
    <property type="nucleotide sequence ID" value="XM_066760308.1"/>
</dbReference>
<feature type="compositionally biased region" description="Low complexity" evidence="1">
    <location>
        <begin position="58"/>
        <end position="76"/>
    </location>
</feature>
<feature type="compositionally biased region" description="Acidic residues" evidence="1">
    <location>
        <begin position="170"/>
        <end position="196"/>
    </location>
</feature>
<evidence type="ECO:0000313" key="3">
    <source>
        <dbReference type="EMBL" id="KAL0242230.1"/>
    </source>
</evidence>
<feature type="domain" description="INO80 complex subunit B-like conserved region" evidence="2">
    <location>
        <begin position="242"/>
        <end position="335"/>
    </location>
</feature>
<feature type="compositionally biased region" description="Acidic residues" evidence="1">
    <location>
        <begin position="95"/>
        <end position="124"/>
    </location>
</feature>
<evidence type="ECO:0000256" key="1">
    <source>
        <dbReference type="SAM" id="MobiDB-lite"/>
    </source>
</evidence>
<sequence>MPVSLFFNSETDAGRRECLILKRPIHSTGYKHYKFVMPTRTNQAISSASRRAKRTIDSASPSTSSASLTPPQSSQSHTATTTRSGRSVKRPLPDYTDDSEGEGDNGIAEDMDEDELEDEDESMDTDSVPVVNPLRIKLTVNNPGVKPKPNQSTSFTKRSASNKKKKAEEPPDMDGDMLDDDDLEDEEGVAFGEGEDDSARGSKSPTKMTARQRARGNKDLQEGLLVLEEAPSSRALVLTEQEKLERKEEASRRRRRQVEQKLQDEQDETINRLLRAQTSRSRSKLDNPMDLDGDASAVPSPSRRVQPAPEGMIRWSSKITKEGDVVMLVAPPKEKEAWLDLVGAKLDEVAEKQRSLNRGKAVCDAPGCGEKRKYRSVKNFDKGGCCMEHLKTVEASL</sequence>
<accession>A0ABR3BKA0</accession>
<organism evidence="3 4">
    <name type="scientific">Cryptococcus tetragattii IND107</name>
    <dbReference type="NCBI Taxonomy" id="1296105"/>
    <lineage>
        <taxon>Eukaryota</taxon>
        <taxon>Fungi</taxon>
        <taxon>Dikarya</taxon>
        <taxon>Basidiomycota</taxon>
        <taxon>Agaricomycotina</taxon>
        <taxon>Tremellomycetes</taxon>
        <taxon>Tremellales</taxon>
        <taxon>Cryptococcaceae</taxon>
        <taxon>Cryptococcus</taxon>
        <taxon>Cryptococcus gattii species complex</taxon>
    </lineage>
</organism>
<keyword evidence="4" id="KW-1185">Reference proteome</keyword>
<feature type="compositionally biased region" description="Basic and acidic residues" evidence="1">
    <location>
        <begin position="240"/>
        <end position="264"/>
    </location>
</feature>
<dbReference type="SMART" id="SM01406">
    <property type="entry name" value="PAPA-1"/>
    <property type="match status" value="1"/>
</dbReference>
<reference evidence="3" key="1">
    <citation type="submission" date="2015-01" db="EMBL/GenBank/DDBJ databases">
        <authorList>
            <consortium name="The Broad Institute Genomics Platform"/>
            <person name="Cuomo C."/>
            <person name="Litvintseva A."/>
            <person name="Chen Y."/>
            <person name="Heitman J."/>
            <person name="Sun S."/>
            <person name="Springer D."/>
            <person name="Dromer F."/>
            <person name="Young S."/>
            <person name="Zeng Q."/>
            <person name="Gargeya S."/>
            <person name="Abouelleil A."/>
            <person name="Alvarado L."/>
            <person name="Chapman S.B."/>
            <person name="Gainer-Dewar J."/>
            <person name="Goldberg J."/>
            <person name="Griggs A."/>
            <person name="Gujja S."/>
            <person name="Hansen M."/>
            <person name="Howarth C."/>
            <person name="Imamovic A."/>
            <person name="Larimer J."/>
            <person name="Murphy C."/>
            <person name="Naylor J."/>
            <person name="Pearson M."/>
            <person name="Priest M."/>
            <person name="Roberts A."/>
            <person name="Saif S."/>
            <person name="Shea T."/>
            <person name="Sykes S."/>
            <person name="Wortman J."/>
            <person name="Nusbaum C."/>
            <person name="Birren B."/>
        </authorList>
    </citation>
    <scope>NUCLEOTIDE SEQUENCE</scope>
    <source>
        <strain evidence="3">IND107</strain>
    </source>
</reference>
<proteinExistence type="predicted"/>
<dbReference type="PANTHER" id="PTHR21561">
    <property type="entry name" value="INO80 COMPLEX SUBUNIT B"/>
    <property type="match status" value="1"/>
</dbReference>
<reference evidence="3" key="2">
    <citation type="submission" date="2024-01" db="EMBL/GenBank/DDBJ databases">
        <title>Comparative genomics of Cryptococcus and Kwoniella reveals pathogenesis evolution and contrasting modes of karyotype evolution via chromosome fusion or intercentromeric recombination.</title>
        <authorList>
            <person name="Coelho M.A."/>
            <person name="David-Palma M."/>
            <person name="Shea T."/>
            <person name="Bowers K."/>
            <person name="Mcginley-Smith S."/>
            <person name="Mohammad A.W."/>
            <person name="Gnirke A."/>
            <person name="Yurkov A.M."/>
            <person name="Nowrousian M."/>
            <person name="Sun S."/>
            <person name="Cuomo C.A."/>
            <person name="Heitman J."/>
        </authorList>
    </citation>
    <scope>NUCLEOTIDE SEQUENCE</scope>
    <source>
        <strain evidence="3">IND107</strain>
    </source>
</reference>
<gene>
    <name evidence="3" type="ORF">I308_105859</name>
</gene>
<dbReference type="EMBL" id="ATAM02000011">
    <property type="protein sequence ID" value="KAL0242230.1"/>
    <property type="molecule type" value="Genomic_DNA"/>
</dbReference>
<dbReference type="Proteomes" id="UP000054399">
    <property type="component" value="Unassembled WGS sequence"/>
</dbReference>
<dbReference type="Pfam" id="PF04795">
    <property type="entry name" value="PAPA-1"/>
    <property type="match status" value="1"/>
</dbReference>
<protein>
    <recommendedName>
        <fullName evidence="2">INO80 complex subunit B-like conserved region domain-containing protein</fullName>
    </recommendedName>
</protein>
<feature type="region of interest" description="Disordered" evidence="1">
    <location>
        <begin position="44"/>
        <end position="310"/>
    </location>
</feature>
<dbReference type="PANTHER" id="PTHR21561:SF12">
    <property type="entry name" value="INO80 COMPLEX SUBUNIT B"/>
    <property type="match status" value="1"/>
</dbReference>
<dbReference type="GeneID" id="91992714"/>
<comment type="caution">
    <text evidence="3">The sequence shown here is derived from an EMBL/GenBank/DDBJ whole genome shotgun (WGS) entry which is preliminary data.</text>
</comment>
<name>A0ABR3BKA0_9TREE</name>